<evidence type="ECO:0000313" key="3">
    <source>
        <dbReference type="Proteomes" id="UP000515307"/>
    </source>
</evidence>
<protein>
    <submittedName>
        <fullName evidence="2">Uncharacterized protein</fullName>
    </submittedName>
</protein>
<dbReference type="EMBL" id="CP045702">
    <property type="protein sequence ID" value="QNE74065.1"/>
    <property type="molecule type" value="Genomic_DNA"/>
</dbReference>
<gene>
    <name evidence="2" type="ORF">F0344_05110</name>
</gene>
<keyword evidence="1" id="KW-0472">Membrane</keyword>
<evidence type="ECO:0000256" key="1">
    <source>
        <dbReference type="SAM" id="Phobius"/>
    </source>
</evidence>
<dbReference type="Proteomes" id="UP000515307">
    <property type="component" value="Chromosome"/>
</dbReference>
<dbReference type="Gene3D" id="2.60.40.3440">
    <property type="match status" value="1"/>
</dbReference>
<keyword evidence="1" id="KW-0812">Transmembrane</keyword>
<name>A0A7G7BFF0_9ACTN</name>
<proteinExistence type="predicted"/>
<accession>A0A7G7BFF0</accession>
<keyword evidence="1" id="KW-1133">Transmembrane helix</keyword>
<reference evidence="3" key="1">
    <citation type="submission" date="2019-10" db="EMBL/GenBank/DDBJ databases">
        <title>Antimicrobial potential of Antarctic Bacteria.</title>
        <authorList>
            <person name="Benaud N."/>
            <person name="Edwards R.J."/>
            <person name="Ferrari B.C."/>
        </authorList>
    </citation>
    <scope>NUCLEOTIDE SEQUENCE [LARGE SCALE GENOMIC DNA]</scope>
    <source>
        <strain evidence="3">NBSH44</strain>
    </source>
</reference>
<organism evidence="2 3">
    <name type="scientific">Streptomyces finlayi</name>
    <dbReference type="NCBI Taxonomy" id="67296"/>
    <lineage>
        <taxon>Bacteria</taxon>
        <taxon>Bacillati</taxon>
        <taxon>Actinomycetota</taxon>
        <taxon>Actinomycetes</taxon>
        <taxon>Kitasatosporales</taxon>
        <taxon>Streptomycetaceae</taxon>
        <taxon>Streptomyces</taxon>
    </lineage>
</organism>
<dbReference type="AlphaFoldDB" id="A0A7G7BFF0"/>
<dbReference type="RefSeq" id="WP_185297628.1">
    <property type="nucleotide sequence ID" value="NZ_CP045702.1"/>
</dbReference>
<feature type="transmembrane region" description="Helical" evidence="1">
    <location>
        <begin position="9"/>
        <end position="29"/>
    </location>
</feature>
<keyword evidence="3" id="KW-1185">Reference proteome</keyword>
<sequence length="139" mass="14848">MKAKIIDNVIVYFMSFAILCLIGGGRWWGGTATSNWFGNWARGEKVRHEWHPQGRGPDFEAGKETTTSGVEVNVLWEVHLEDANDPDGETVGVGDWGGDFKAGDAAVGIVKPPQHGTATVADDGTLTYAADQGYVGPTA</sequence>
<evidence type="ECO:0000313" key="2">
    <source>
        <dbReference type="EMBL" id="QNE74065.1"/>
    </source>
</evidence>
<dbReference type="KEGG" id="sfiy:F0344_05110"/>